<dbReference type="EMBL" id="CM007900">
    <property type="protein sequence ID" value="OTG08657.1"/>
    <property type="molecule type" value="Genomic_DNA"/>
</dbReference>
<evidence type="ECO:0000313" key="1">
    <source>
        <dbReference type="EMBL" id="OTG08657.1"/>
    </source>
</evidence>
<dbReference type="AlphaFoldDB" id="A0A251TBX5"/>
<evidence type="ECO:0000313" key="2">
    <source>
        <dbReference type="Proteomes" id="UP000215914"/>
    </source>
</evidence>
<dbReference type="InParanoid" id="A0A251TBX5"/>
<name>A0A251TBX5_HELAN</name>
<organism evidence="1 2">
    <name type="scientific">Helianthus annuus</name>
    <name type="common">Common sunflower</name>
    <dbReference type="NCBI Taxonomy" id="4232"/>
    <lineage>
        <taxon>Eukaryota</taxon>
        <taxon>Viridiplantae</taxon>
        <taxon>Streptophyta</taxon>
        <taxon>Embryophyta</taxon>
        <taxon>Tracheophyta</taxon>
        <taxon>Spermatophyta</taxon>
        <taxon>Magnoliopsida</taxon>
        <taxon>eudicotyledons</taxon>
        <taxon>Gunneridae</taxon>
        <taxon>Pentapetalae</taxon>
        <taxon>asterids</taxon>
        <taxon>campanulids</taxon>
        <taxon>Asterales</taxon>
        <taxon>Asteraceae</taxon>
        <taxon>Asteroideae</taxon>
        <taxon>Heliantheae alliance</taxon>
        <taxon>Heliantheae</taxon>
        <taxon>Helianthus</taxon>
    </lineage>
</organism>
<proteinExistence type="predicted"/>
<protein>
    <submittedName>
        <fullName evidence="1">Uncharacterized protein</fullName>
    </submittedName>
</protein>
<reference evidence="2" key="1">
    <citation type="journal article" date="2017" name="Nature">
        <title>The sunflower genome provides insights into oil metabolism, flowering and Asterid evolution.</title>
        <authorList>
            <person name="Badouin H."/>
            <person name="Gouzy J."/>
            <person name="Grassa C.J."/>
            <person name="Murat F."/>
            <person name="Staton S.E."/>
            <person name="Cottret L."/>
            <person name="Lelandais-Briere C."/>
            <person name="Owens G.L."/>
            <person name="Carrere S."/>
            <person name="Mayjonade B."/>
            <person name="Legrand L."/>
            <person name="Gill N."/>
            <person name="Kane N.C."/>
            <person name="Bowers J.E."/>
            <person name="Hubner S."/>
            <person name="Bellec A."/>
            <person name="Berard A."/>
            <person name="Berges H."/>
            <person name="Blanchet N."/>
            <person name="Boniface M.C."/>
            <person name="Brunel D."/>
            <person name="Catrice O."/>
            <person name="Chaidir N."/>
            <person name="Claudel C."/>
            <person name="Donnadieu C."/>
            <person name="Faraut T."/>
            <person name="Fievet G."/>
            <person name="Helmstetter N."/>
            <person name="King M."/>
            <person name="Knapp S.J."/>
            <person name="Lai Z."/>
            <person name="Le Paslier M.C."/>
            <person name="Lippi Y."/>
            <person name="Lorenzon L."/>
            <person name="Mandel J.R."/>
            <person name="Marage G."/>
            <person name="Marchand G."/>
            <person name="Marquand E."/>
            <person name="Bret-Mestries E."/>
            <person name="Morien E."/>
            <person name="Nambeesan S."/>
            <person name="Nguyen T."/>
            <person name="Pegot-Espagnet P."/>
            <person name="Pouilly N."/>
            <person name="Raftis F."/>
            <person name="Sallet E."/>
            <person name="Schiex T."/>
            <person name="Thomas J."/>
            <person name="Vandecasteele C."/>
            <person name="Vares D."/>
            <person name="Vear F."/>
            <person name="Vautrin S."/>
            <person name="Crespi M."/>
            <person name="Mangin B."/>
            <person name="Burke J.M."/>
            <person name="Salse J."/>
            <person name="Munos S."/>
            <person name="Vincourt P."/>
            <person name="Rieseberg L.H."/>
            <person name="Langlade N.B."/>
        </authorList>
    </citation>
    <scope>NUCLEOTIDE SEQUENCE [LARGE SCALE GENOMIC DNA]</scope>
    <source>
        <strain evidence="2">cv. SF193</strain>
    </source>
</reference>
<keyword evidence="2" id="KW-1185">Reference proteome</keyword>
<dbReference type="Proteomes" id="UP000215914">
    <property type="component" value="Chromosome 11"/>
</dbReference>
<sequence>MSHIRFRVQFITEALLNWSKFVGPGVEIMGSKKQDITSREVEIMGTKCGANHLVTKLQITAMKLQITAMNCHFSGFFREFKGLRFNLSKIQWCII</sequence>
<accession>A0A251TBX5</accession>
<gene>
    <name evidence="1" type="ORF">HannXRQ_Chr11g0344131</name>
</gene>